<organism evidence="1">
    <name type="scientific">Cacopsylla melanoneura</name>
    <dbReference type="NCBI Taxonomy" id="428564"/>
    <lineage>
        <taxon>Eukaryota</taxon>
        <taxon>Metazoa</taxon>
        <taxon>Ecdysozoa</taxon>
        <taxon>Arthropoda</taxon>
        <taxon>Hexapoda</taxon>
        <taxon>Insecta</taxon>
        <taxon>Pterygota</taxon>
        <taxon>Neoptera</taxon>
        <taxon>Paraneoptera</taxon>
        <taxon>Hemiptera</taxon>
        <taxon>Sternorrhyncha</taxon>
        <taxon>Psylloidea</taxon>
        <taxon>Psyllidae</taxon>
        <taxon>Psyllinae</taxon>
        <taxon>Cacopsylla</taxon>
    </lineage>
</organism>
<proteinExistence type="predicted"/>
<sequence>MGSRVFHITSSNSEIMCPIFPPLKVSDDAVIGLTQFQTYNSIPNIDSKNNSFVYYDEKNVKREIFIEEGIYELYDIEHYLQSKLGEESISIKPNPNTLKCEFFCKYKVDFKAPNSVGRLFGMNQIETQANSTTMSSDTISISKVNSIAVEVNIVDGSYINGVASNCIYKCFITTPPGFQH</sequence>
<dbReference type="AlphaFoldDB" id="A0A8D8WPI7"/>
<reference evidence="1" key="1">
    <citation type="submission" date="2021-05" db="EMBL/GenBank/DDBJ databases">
        <authorList>
            <person name="Alioto T."/>
            <person name="Alioto T."/>
            <person name="Gomez Garrido J."/>
        </authorList>
    </citation>
    <scope>NUCLEOTIDE SEQUENCE</scope>
</reference>
<dbReference type="EMBL" id="HBUF01214204">
    <property type="protein sequence ID" value="CAG6666438.1"/>
    <property type="molecule type" value="Transcribed_RNA"/>
</dbReference>
<name>A0A8D8WPI7_9HEMI</name>
<protein>
    <submittedName>
        <fullName evidence="1">Uncharacterized protein</fullName>
    </submittedName>
</protein>
<dbReference type="EMBL" id="HBUF01214203">
    <property type="protein sequence ID" value="CAG6666436.1"/>
    <property type="molecule type" value="Transcribed_RNA"/>
</dbReference>
<accession>A0A8D8WPI7</accession>
<evidence type="ECO:0000313" key="1">
    <source>
        <dbReference type="EMBL" id="CAG6666438.1"/>
    </source>
</evidence>